<dbReference type="InterPro" id="IPR024079">
    <property type="entry name" value="MetalloPept_cat_dom_sf"/>
</dbReference>
<dbReference type="OrthoDB" id="534666at2759"/>
<dbReference type="MEROPS" id="M03.009"/>
<dbReference type="GO" id="GO:0004222">
    <property type="term" value="F:metalloendopeptidase activity"/>
    <property type="evidence" value="ECO:0007669"/>
    <property type="project" value="InterPro"/>
</dbReference>
<feature type="domain" description="Peptidase M3A/M3B catalytic" evidence="8">
    <location>
        <begin position="220"/>
        <end position="705"/>
    </location>
</feature>
<evidence type="ECO:0000256" key="2">
    <source>
        <dbReference type="ARBA" id="ARBA00022670"/>
    </source>
</evidence>
<dbReference type="AlphaFoldDB" id="A0A074W6R8"/>
<organism evidence="9 10">
    <name type="scientific">Aureobasidium namibiae CBS 147.97</name>
    <dbReference type="NCBI Taxonomy" id="1043004"/>
    <lineage>
        <taxon>Eukaryota</taxon>
        <taxon>Fungi</taxon>
        <taxon>Dikarya</taxon>
        <taxon>Ascomycota</taxon>
        <taxon>Pezizomycotina</taxon>
        <taxon>Dothideomycetes</taxon>
        <taxon>Dothideomycetidae</taxon>
        <taxon>Dothideales</taxon>
        <taxon>Saccotheciaceae</taxon>
        <taxon>Aureobasidium</taxon>
    </lineage>
</organism>
<dbReference type="GO" id="GO:0006518">
    <property type="term" value="P:peptide metabolic process"/>
    <property type="evidence" value="ECO:0007669"/>
    <property type="project" value="TreeGrafter"/>
</dbReference>
<proteinExistence type="inferred from homology"/>
<dbReference type="SUPFAM" id="SSF55486">
    <property type="entry name" value="Metalloproteases ('zincins'), catalytic domain"/>
    <property type="match status" value="1"/>
</dbReference>
<dbReference type="CDD" id="cd06455">
    <property type="entry name" value="M3A_TOP"/>
    <property type="match status" value="1"/>
</dbReference>
<dbReference type="GO" id="GO:0046872">
    <property type="term" value="F:metal ion binding"/>
    <property type="evidence" value="ECO:0007669"/>
    <property type="project" value="UniProtKB-UniRule"/>
</dbReference>
<evidence type="ECO:0000256" key="3">
    <source>
        <dbReference type="ARBA" id="ARBA00022723"/>
    </source>
</evidence>
<evidence type="ECO:0000256" key="6">
    <source>
        <dbReference type="ARBA" id="ARBA00023049"/>
    </source>
</evidence>
<evidence type="ECO:0000256" key="1">
    <source>
        <dbReference type="ARBA" id="ARBA00006040"/>
    </source>
</evidence>
<sequence length="708" mass="80795">MTVQQKVPPQERLLFATTARSIADSTAQIVDTSRQALDHLGATTCPQSASFDNVLLPLVNVRNAIATKAGILGFYKEGSSDASLRDESVKSKLLFDNFNNEIAMQEDLFLLIDAVFKKNETLDQESERLLRREHRTFHDNGLGLPAADRVRFSEIKTRINKATSEFRRNMNEENEHVDFTTQDLVGVPAHVLDSTLLDDSTDDEKIFRLTFQPNHFYPTMRYAQLDETRKRYMIGYETRCADNVSLFQEIVLLRDEAARMLGYASHAKWRTRSLMSGTPDNVMAFLNDLKSQLQPGLQNDLDALKKLKSDHLAAQGMEFDGKFYVWDISFYHRLLLEAQYKIDQKRIAEYFPIQTVVPAMLQNFQQLSGLVFQEVSRDISDLTDLNQTWHDDVQVFDVWDSDEIGGGFLGFLYLDLYSREGKYGSAANFNLQPGYIKPDGSRHYPSTALICNFNKPTSDKPGLLNHSDVVLLFHELGHGIHDLVAQTKYACFHGTACADDFCEAPSQMLERWCWEEPQLKAMSCHYSTLTPEYRDHWKVHGCTADTVPPSKIPTELVQALVRSENVNASLTNMRALWRSAFDMKVHSPTDRRSLEDMDITREFNKLQREIVGLDEPADEEWGHGHAHFSHLIGGYDAGYYGYLYSRVFASDMFSAAFSKDPMSREVGLRYRRTVLEKGGSVDEMALLREFLGREPNSRAFHEELGIRS</sequence>
<keyword evidence="4 7" id="KW-0378">Hydrolase</keyword>
<name>A0A074W6R8_9PEZI</name>
<protein>
    <submittedName>
        <fullName evidence="9">Thimet oligopeptidase</fullName>
    </submittedName>
</protein>
<evidence type="ECO:0000259" key="8">
    <source>
        <dbReference type="Pfam" id="PF01432"/>
    </source>
</evidence>
<dbReference type="EMBL" id="KL584728">
    <property type="protein sequence ID" value="KEQ68578.1"/>
    <property type="molecule type" value="Genomic_DNA"/>
</dbReference>
<evidence type="ECO:0000256" key="7">
    <source>
        <dbReference type="RuleBase" id="RU003435"/>
    </source>
</evidence>
<dbReference type="Gene3D" id="1.20.1050.40">
    <property type="entry name" value="Endopeptidase. Chain P, domain 1"/>
    <property type="match status" value="1"/>
</dbReference>
<keyword evidence="5 7" id="KW-0862">Zinc</keyword>
<evidence type="ECO:0000256" key="4">
    <source>
        <dbReference type="ARBA" id="ARBA00022801"/>
    </source>
</evidence>
<dbReference type="InterPro" id="IPR045090">
    <property type="entry name" value="Pept_M3A_M3B"/>
</dbReference>
<dbReference type="HOGENOM" id="CLU_001805_1_1_1"/>
<evidence type="ECO:0000313" key="9">
    <source>
        <dbReference type="EMBL" id="KEQ68578.1"/>
    </source>
</evidence>
<dbReference type="GeneID" id="25412586"/>
<evidence type="ECO:0000256" key="5">
    <source>
        <dbReference type="ARBA" id="ARBA00022833"/>
    </source>
</evidence>
<accession>A0A074W6R8</accession>
<comment type="similarity">
    <text evidence="1 7">Belongs to the peptidase M3 family.</text>
</comment>
<gene>
    <name evidence="9" type="ORF">M436DRAFT_58064</name>
</gene>
<dbReference type="PANTHER" id="PTHR11804:SF84">
    <property type="entry name" value="SACCHAROLYSIN"/>
    <property type="match status" value="1"/>
</dbReference>
<keyword evidence="6 7" id="KW-0482">Metalloprotease</keyword>
<dbReference type="InterPro" id="IPR024080">
    <property type="entry name" value="Neurolysin/TOP_N"/>
</dbReference>
<dbReference type="InterPro" id="IPR024077">
    <property type="entry name" value="Neurolysin/TOP_dom2"/>
</dbReference>
<dbReference type="PANTHER" id="PTHR11804">
    <property type="entry name" value="PROTEASE M3 THIMET OLIGOPEPTIDASE-RELATED"/>
    <property type="match status" value="1"/>
</dbReference>
<keyword evidence="10" id="KW-1185">Reference proteome</keyword>
<keyword evidence="3 7" id="KW-0479">Metal-binding</keyword>
<reference evidence="9 10" key="1">
    <citation type="journal article" date="2014" name="BMC Genomics">
        <title>Genome sequencing of four Aureobasidium pullulans varieties: biotechnological potential, stress tolerance, and description of new species.</title>
        <authorList>
            <person name="Gostin Ar C."/>
            <person name="Ohm R.A."/>
            <person name="Kogej T."/>
            <person name="Sonjak S."/>
            <person name="Turk M."/>
            <person name="Zajc J."/>
            <person name="Zalar P."/>
            <person name="Grube M."/>
            <person name="Sun H."/>
            <person name="Han J."/>
            <person name="Sharma A."/>
            <person name="Chiniquy J."/>
            <person name="Ngan C.Y."/>
            <person name="Lipzen A."/>
            <person name="Barry K."/>
            <person name="Grigoriev I.V."/>
            <person name="Gunde-Cimerman N."/>
        </authorList>
    </citation>
    <scope>NUCLEOTIDE SEQUENCE [LARGE SCALE GENOMIC DNA]</scope>
    <source>
        <strain evidence="9 10">CBS 147.97</strain>
    </source>
</reference>
<dbReference type="Gene3D" id="1.10.1370.10">
    <property type="entry name" value="Neurolysin, domain 3"/>
    <property type="match status" value="1"/>
</dbReference>
<dbReference type="FunFam" id="3.40.390.10:FF:000006">
    <property type="entry name" value="Thimet oligopeptidase 1"/>
    <property type="match status" value="1"/>
</dbReference>
<evidence type="ECO:0000313" key="10">
    <source>
        <dbReference type="Proteomes" id="UP000027730"/>
    </source>
</evidence>
<comment type="cofactor">
    <cofactor evidence="7">
        <name>Zn(2+)</name>
        <dbReference type="ChEBI" id="CHEBI:29105"/>
    </cofactor>
    <text evidence="7">Binds 1 zinc ion.</text>
</comment>
<dbReference type="RefSeq" id="XP_013422708.1">
    <property type="nucleotide sequence ID" value="XM_013567254.1"/>
</dbReference>
<dbReference type="Gene3D" id="3.40.390.10">
    <property type="entry name" value="Collagenase (Catalytic Domain)"/>
    <property type="match status" value="1"/>
</dbReference>
<dbReference type="Proteomes" id="UP000027730">
    <property type="component" value="Unassembled WGS sequence"/>
</dbReference>
<dbReference type="GO" id="GO:0006508">
    <property type="term" value="P:proteolysis"/>
    <property type="evidence" value="ECO:0007669"/>
    <property type="project" value="UniProtKB-KW"/>
</dbReference>
<dbReference type="GO" id="GO:0005758">
    <property type="term" value="C:mitochondrial intermembrane space"/>
    <property type="evidence" value="ECO:0007669"/>
    <property type="project" value="TreeGrafter"/>
</dbReference>
<dbReference type="Pfam" id="PF01432">
    <property type="entry name" value="Peptidase_M3"/>
    <property type="match status" value="1"/>
</dbReference>
<keyword evidence="2 7" id="KW-0645">Protease</keyword>
<dbReference type="STRING" id="1043004.A0A074W6R8"/>
<dbReference type="InterPro" id="IPR001567">
    <property type="entry name" value="Pept_M3A_M3B_dom"/>
</dbReference>